<evidence type="ECO:0000313" key="1">
    <source>
        <dbReference type="EMBL" id="SYV90180.1"/>
    </source>
</evidence>
<protein>
    <submittedName>
        <fullName evidence="1">Uncharacterized protein</fullName>
    </submittedName>
</protein>
<proteinExistence type="predicted"/>
<reference evidence="2" key="1">
    <citation type="submission" date="2018-06" db="EMBL/GenBank/DDBJ databases">
        <authorList>
            <consortium name="Pathogen Informatics"/>
        </authorList>
    </citation>
    <scope>NUCLEOTIDE SEQUENCE [LARGE SCALE GENOMIC DNA]</scope>
    <source>
        <strain evidence="2">NCTC10135</strain>
    </source>
</reference>
<sequence>MTLSQKQKILDKTIEKIELNDNDEKSKFNKNKNSLATQVLEEITELINVLNMNFFDSNLILMNKADKASTLKAIEDINKNNAATIQANLNPNIYLQRKVYLNTFFSNKDYLKNNLEMVSRNIVQGW</sequence>
<gene>
    <name evidence="1" type="ORF">NCTC10135_00698</name>
</gene>
<dbReference type="Proteomes" id="UP000259864">
    <property type="component" value="Chromosome 1"/>
</dbReference>
<evidence type="ECO:0000313" key="2">
    <source>
        <dbReference type="Proteomes" id="UP000259864"/>
    </source>
</evidence>
<accession>A0A3B0P1C9</accession>
<dbReference type="EMBL" id="LS991949">
    <property type="protein sequence ID" value="SYV90180.1"/>
    <property type="molecule type" value="Genomic_DNA"/>
</dbReference>
<organism evidence="1 2">
    <name type="scientific">Metamycoplasma alkalescens</name>
    <dbReference type="NCBI Taxonomy" id="45363"/>
    <lineage>
        <taxon>Bacteria</taxon>
        <taxon>Bacillati</taxon>
        <taxon>Mycoplasmatota</taxon>
        <taxon>Mycoplasmoidales</taxon>
        <taxon>Metamycoplasmataceae</taxon>
        <taxon>Metamycoplasma</taxon>
    </lineage>
</organism>
<dbReference type="AlphaFoldDB" id="A0A3B0P1C9"/>
<name>A0A3B0P1C9_9BACT</name>
<dbReference type="KEGG" id="mala:NCTC10135_00698"/>
<feature type="non-terminal residue" evidence="1">
    <location>
        <position position="126"/>
    </location>
</feature>